<accession>A0A7V5H2W9</accession>
<protein>
    <recommendedName>
        <fullName evidence="2">Glutamate/phenylalanine/leucine/valine/L-tryptophan dehydrogenase C-terminal domain-containing protein</fullName>
    </recommendedName>
</protein>
<name>A0A7V5H2W9_CALAY</name>
<dbReference type="SUPFAM" id="SSF51735">
    <property type="entry name" value="NAD(P)-binding Rossmann-fold domains"/>
    <property type="match status" value="1"/>
</dbReference>
<keyword evidence="1" id="KW-0560">Oxidoreductase</keyword>
<dbReference type="PANTHER" id="PTHR11606:SF13">
    <property type="entry name" value="GLUTAMATE DEHYDROGENASE 1, MITOCHONDRIAL"/>
    <property type="match status" value="1"/>
</dbReference>
<dbReference type="GO" id="GO:0004352">
    <property type="term" value="F:glutamate dehydrogenase (NAD+) activity"/>
    <property type="evidence" value="ECO:0007669"/>
    <property type="project" value="TreeGrafter"/>
</dbReference>
<sequence>MNSKPFYGAASQMFLQTSLCPLGGSEGRRDATSRGGVFAVREACHYLNLKPKTFAVQGFCNAGQRAALLHEELLGGKLIAANDSRGGVYDHQGIDAKLWLCTN</sequence>
<organism evidence="3">
    <name type="scientific">Caldithrix abyssi</name>
    <dbReference type="NCBI Taxonomy" id="187145"/>
    <lineage>
        <taxon>Bacteria</taxon>
        <taxon>Pseudomonadati</taxon>
        <taxon>Calditrichota</taxon>
        <taxon>Calditrichia</taxon>
        <taxon>Calditrichales</taxon>
        <taxon>Calditrichaceae</taxon>
        <taxon>Caldithrix</taxon>
    </lineage>
</organism>
<dbReference type="Pfam" id="PF00208">
    <property type="entry name" value="ELFV_dehydrog"/>
    <property type="match status" value="1"/>
</dbReference>
<comment type="caution">
    <text evidence="3">The sequence shown here is derived from an EMBL/GenBank/DDBJ whole genome shotgun (WGS) entry which is preliminary data.</text>
</comment>
<dbReference type="AlphaFoldDB" id="A0A7V5H2W9"/>
<dbReference type="Gene3D" id="3.40.50.720">
    <property type="entry name" value="NAD(P)-binding Rossmann-like Domain"/>
    <property type="match status" value="1"/>
</dbReference>
<gene>
    <name evidence="3" type="ORF">ENL21_03675</name>
</gene>
<proteinExistence type="predicted"/>
<dbReference type="InterPro" id="IPR036291">
    <property type="entry name" value="NAD(P)-bd_dom_sf"/>
</dbReference>
<dbReference type="InterPro" id="IPR006096">
    <property type="entry name" value="Glu/Leu/Phe/Val/Trp_DH_C"/>
</dbReference>
<dbReference type="PANTHER" id="PTHR11606">
    <property type="entry name" value="GLUTAMATE DEHYDROGENASE"/>
    <property type="match status" value="1"/>
</dbReference>
<reference evidence="3" key="1">
    <citation type="journal article" date="2020" name="mSystems">
        <title>Genome- and Community-Level Interaction Insights into Carbon Utilization and Element Cycling Functions of Hydrothermarchaeota in Hydrothermal Sediment.</title>
        <authorList>
            <person name="Zhou Z."/>
            <person name="Liu Y."/>
            <person name="Xu W."/>
            <person name="Pan J."/>
            <person name="Luo Z.H."/>
            <person name="Li M."/>
        </authorList>
    </citation>
    <scope>NUCLEOTIDE SEQUENCE [LARGE SCALE GENOMIC DNA]</scope>
    <source>
        <strain evidence="3">HyVt-76</strain>
    </source>
</reference>
<dbReference type="Proteomes" id="UP000886111">
    <property type="component" value="Unassembled WGS sequence"/>
</dbReference>
<evidence type="ECO:0000313" key="3">
    <source>
        <dbReference type="EMBL" id="HHE54856.1"/>
    </source>
</evidence>
<feature type="domain" description="Glutamate/phenylalanine/leucine/valine/L-tryptophan dehydrogenase C-terminal" evidence="2">
    <location>
        <begin position="23"/>
        <end position="97"/>
    </location>
</feature>
<evidence type="ECO:0000256" key="1">
    <source>
        <dbReference type="ARBA" id="ARBA00023002"/>
    </source>
</evidence>
<evidence type="ECO:0000259" key="2">
    <source>
        <dbReference type="Pfam" id="PF00208"/>
    </source>
</evidence>
<dbReference type="EMBL" id="DRTD01000265">
    <property type="protein sequence ID" value="HHE54856.1"/>
    <property type="molecule type" value="Genomic_DNA"/>
</dbReference>
<dbReference type="GO" id="GO:0006538">
    <property type="term" value="P:L-glutamate catabolic process"/>
    <property type="evidence" value="ECO:0007669"/>
    <property type="project" value="TreeGrafter"/>
</dbReference>